<proteinExistence type="inferred from homology"/>
<dbReference type="Pfam" id="PF19300">
    <property type="entry name" value="BPD_transp_1_N"/>
    <property type="match status" value="1"/>
</dbReference>
<feature type="transmembrane region" description="Helical" evidence="7">
    <location>
        <begin position="138"/>
        <end position="159"/>
    </location>
</feature>
<dbReference type="PROSITE" id="PS50928">
    <property type="entry name" value="ABC_TM1"/>
    <property type="match status" value="1"/>
</dbReference>
<feature type="transmembrane region" description="Helical" evidence="7">
    <location>
        <begin position="67"/>
        <end position="85"/>
    </location>
</feature>
<dbReference type="Proteomes" id="UP001595925">
    <property type="component" value="Unassembled WGS sequence"/>
</dbReference>
<dbReference type="AlphaFoldDB" id="A0ABD5QDQ0"/>
<feature type="transmembrane region" description="Helical" evidence="7">
    <location>
        <begin position="105"/>
        <end position="126"/>
    </location>
</feature>
<evidence type="ECO:0000313" key="10">
    <source>
        <dbReference type="Proteomes" id="UP001595925"/>
    </source>
</evidence>
<keyword evidence="2 7" id="KW-0813">Transport</keyword>
<comment type="caution">
    <text evidence="9">The sequence shown here is derived from an EMBL/GenBank/DDBJ whole genome shotgun (WGS) entry which is preliminary data.</text>
</comment>
<evidence type="ECO:0000256" key="4">
    <source>
        <dbReference type="ARBA" id="ARBA00022692"/>
    </source>
</evidence>
<gene>
    <name evidence="9" type="ORF">ACFPFO_08315</name>
</gene>
<comment type="subcellular location">
    <subcellularLocation>
        <location evidence="1 7">Cell membrane</location>
        <topology evidence="1 7">Multi-pass membrane protein</topology>
    </subcellularLocation>
</comment>
<keyword evidence="6 7" id="KW-0472">Membrane</keyword>
<dbReference type="CDD" id="cd06261">
    <property type="entry name" value="TM_PBP2"/>
    <property type="match status" value="1"/>
</dbReference>
<dbReference type="GO" id="GO:0005886">
    <property type="term" value="C:plasma membrane"/>
    <property type="evidence" value="ECO:0007669"/>
    <property type="project" value="UniProtKB-SubCell"/>
</dbReference>
<keyword evidence="4 7" id="KW-0812">Transmembrane</keyword>
<sequence>MSRWRYFFKRLVLMVPVLFLVMTLIFVALRMGPLDPVAAILGPEGTGGDAQAIRESLGLDQPLWQQYVEFIIGLLTFNFGQSWVIQPGRTVTELVGIYGPRTLWLGFWSILLPLFVGIPLGFYAGLNPNSWGDYVASFGGIVWLAMPNFWLAIMLLAVLRQTAGGAGPLGFDWYTFGPNVESLIGTPPLDFLGTTWGSLGPLPIPTGFDPDLGELLVAIKVILPPALVLGSASMAAELRIGRTAFLETINSNYVETARAKGLSGRVIVWKHVFRNALIPLVPIITNEAILLIGGSVIVETIFGINGLGALFFNAAVQADLPLAGALIFIFTIITIGLNIVQDLLYTILDPRVGYDQQ</sequence>
<protein>
    <submittedName>
        <fullName evidence="9">ABC transporter permease</fullName>
    </submittedName>
</protein>
<evidence type="ECO:0000256" key="3">
    <source>
        <dbReference type="ARBA" id="ARBA00022475"/>
    </source>
</evidence>
<evidence type="ECO:0000256" key="7">
    <source>
        <dbReference type="RuleBase" id="RU363032"/>
    </source>
</evidence>
<evidence type="ECO:0000313" key="9">
    <source>
        <dbReference type="EMBL" id="MFC4987768.1"/>
    </source>
</evidence>
<comment type="similarity">
    <text evidence="7">Belongs to the binding-protein-dependent transport system permease family.</text>
</comment>
<evidence type="ECO:0000259" key="8">
    <source>
        <dbReference type="PROSITE" id="PS50928"/>
    </source>
</evidence>
<organism evidence="9 10">
    <name type="scientific">Saliphagus infecundisoli</name>
    <dbReference type="NCBI Taxonomy" id="1849069"/>
    <lineage>
        <taxon>Archaea</taxon>
        <taxon>Methanobacteriati</taxon>
        <taxon>Methanobacteriota</taxon>
        <taxon>Stenosarchaea group</taxon>
        <taxon>Halobacteria</taxon>
        <taxon>Halobacteriales</taxon>
        <taxon>Natrialbaceae</taxon>
        <taxon>Saliphagus</taxon>
    </lineage>
</organism>
<keyword evidence="5 7" id="KW-1133">Transmembrane helix</keyword>
<reference evidence="9 10" key="1">
    <citation type="journal article" date="2019" name="Int. J. Syst. Evol. Microbiol.">
        <title>The Global Catalogue of Microorganisms (GCM) 10K type strain sequencing project: providing services to taxonomists for standard genome sequencing and annotation.</title>
        <authorList>
            <consortium name="The Broad Institute Genomics Platform"/>
            <consortium name="The Broad Institute Genome Sequencing Center for Infectious Disease"/>
            <person name="Wu L."/>
            <person name="Ma J."/>
        </authorList>
    </citation>
    <scope>NUCLEOTIDE SEQUENCE [LARGE SCALE GENOMIC DNA]</scope>
    <source>
        <strain evidence="9 10">CGMCC 1.15824</strain>
    </source>
</reference>
<dbReference type="SUPFAM" id="SSF161098">
    <property type="entry name" value="MetI-like"/>
    <property type="match status" value="1"/>
</dbReference>
<dbReference type="PANTHER" id="PTHR43163">
    <property type="entry name" value="DIPEPTIDE TRANSPORT SYSTEM PERMEASE PROTEIN DPPB-RELATED"/>
    <property type="match status" value="1"/>
</dbReference>
<dbReference type="InterPro" id="IPR035906">
    <property type="entry name" value="MetI-like_sf"/>
</dbReference>
<dbReference type="EMBL" id="JBHSJG010000029">
    <property type="protein sequence ID" value="MFC4987768.1"/>
    <property type="molecule type" value="Genomic_DNA"/>
</dbReference>
<dbReference type="Pfam" id="PF00528">
    <property type="entry name" value="BPD_transp_1"/>
    <property type="match status" value="1"/>
</dbReference>
<evidence type="ECO:0000256" key="6">
    <source>
        <dbReference type="ARBA" id="ARBA00023136"/>
    </source>
</evidence>
<evidence type="ECO:0000256" key="1">
    <source>
        <dbReference type="ARBA" id="ARBA00004651"/>
    </source>
</evidence>
<dbReference type="Gene3D" id="1.10.3720.10">
    <property type="entry name" value="MetI-like"/>
    <property type="match status" value="1"/>
</dbReference>
<keyword evidence="10" id="KW-1185">Reference proteome</keyword>
<keyword evidence="3" id="KW-1003">Cell membrane</keyword>
<name>A0ABD5QDQ0_9EURY</name>
<dbReference type="InterPro" id="IPR000515">
    <property type="entry name" value="MetI-like"/>
</dbReference>
<feature type="transmembrane region" description="Helical" evidence="7">
    <location>
        <begin position="320"/>
        <end position="340"/>
    </location>
</feature>
<dbReference type="InterPro" id="IPR045621">
    <property type="entry name" value="BPD_transp_1_N"/>
</dbReference>
<dbReference type="RefSeq" id="WP_114576850.1">
    <property type="nucleotide sequence ID" value="NZ_JAIVEF010000002.1"/>
</dbReference>
<feature type="transmembrane region" description="Helical" evidence="7">
    <location>
        <begin position="288"/>
        <end position="314"/>
    </location>
</feature>
<evidence type="ECO:0000256" key="2">
    <source>
        <dbReference type="ARBA" id="ARBA00022448"/>
    </source>
</evidence>
<dbReference type="PANTHER" id="PTHR43163:SF6">
    <property type="entry name" value="DIPEPTIDE TRANSPORT SYSTEM PERMEASE PROTEIN DPPB-RELATED"/>
    <property type="match status" value="1"/>
</dbReference>
<feature type="transmembrane region" description="Helical" evidence="7">
    <location>
        <begin position="12"/>
        <end position="31"/>
    </location>
</feature>
<evidence type="ECO:0000256" key="5">
    <source>
        <dbReference type="ARBA" id="ARBA00022989"/>
    </source>
</evidence>
<feature type="domain" description="ABC transmembrane type-1" evidence="8">
    <location>
        <begin position="99"/>
        <end position="341"/>
    </location>
</feature>
<accession>A0ABD5QDQ0</accession>